<reference evidence="4 5" key="1">
    <citation type="journal article" date="2010" name="Cell">
        <title>The genome of Naegleria gruberi illuminates early eukaryotic versatility.</title>
        <authorList>
            <person name="Fritz-Laylin L.K."/>
            <person name="Prochnik S.E."/>
            <person name="Ginger M.L."/>
            <person name="Dacks J.B."/>
            <person name="Carpenter M.L."/>
            <person name="Field M.C."/>
            <person name="Kuo A."/>
            <person name="Paredez A."/>
            <person name="Chapman J."/>
            <person name="Pham J."/>
            <person name="Shu S."/>
            <person name="Neupane R."/>
            <person name="Cipriano M."/>
            <person name="Mancuso J."/>
            <person name="Tu H."/>
            <person name="Salamov A."/>
            <person name="Lindquist E."/>
            <person name="Shapiro H."/>
            <person name="Lucas S."/>
            <person name="Grigoriev I.V."/>
            <person name="Cande W.Z."/>
            <person name="Fulton C."/>
            <person name="Rokhsar D.S."/>
            <person name="Dawson S.C."/>
        </authorList>
    </citation>
    <scope>NUCLEOTIDE SEQUENCE [LARGE SCALE GENOMIC DNA]</scope>
    <source>
        <strain evidence="4 5">NEG-M</strain>
    </source>
</reference>
<dbReference type="Pfam" id="PF06916">
    <property type="entry name" value="FAM210A-B_dom"/>
    <property type="match status" value="1"/>
</dbReference>
<dbReference type="PANTHER" id="PTHR21377">
    <property type="entry name" value="PROTEIN FAM210B, MITOCHONDRIAL"/>
    <property type="match status" value="1"/>
</dbReference>
<dbReference type="EMBL" id="GG738862">
    <property type="protein sequence ID" value="EFC45721.1"/>
    <property type="molecule type" value="Genomic_DNA"/>
</dbReference>
<keyword evidence="2" id="KW-0472">Membrane</keyword>
<evidence type="ECO:0000259" key="3">
    <source>
        <dbReference type="Pfam" id="PF06916"/>
    </source>
</evidence>
<dbReference type="GO" id="GO:0005739">
    <property type="term" value="C:mitochondrion"/>
    <property type="evidence" value="ECO:0007669"/>
    <property type="project" value="TreeGrafter"/>
</dbReference>
<keyword evidence="5" id="KW-1185">Reference proteome</keyword>
<feature type="transmembrane region" description="Helical" evidence="2">
    <location>
        <begin position="97"/>
        <end position="120"/>
    </location>
</feature>
<organism evidence="5">
    <name type="scientific">Naegleria gruberi</name>
    <name type="common">Amoeba</name>
    <dbReference type="NCBI Taxonomy" id="5762"/>
    <lineage>
        <taxon>Eukaryota</taxon>
        <taxon>Discoba</taxon>
        <taxon>Heterolobosea</taxon>
        <taxon>Tetramitia</taxon>
        <taxon>Eutetramitia</taxon>
        <taxon>Vahlkampfiidae</taxon>
        <taxon>Naegleria</taxon>
    </lineage>
</organism>
<accession>D2VCB6</accession>
<keyword evidence="2" id="KW-1133">Transmembrane helix</keyword>
<dbReference type="KEGG" id="ngr:NAEGRDRAFT_66514"/>
<feature type="domain" description="DUF1279" evidence="3">
    <location>
        <begin position="88"/>
        <end position="176"/>
    </location>
</feature>
<dbReference type="GeneID" id="8849178"/>
<dbReference type="AlphaFoldDB" id="D2VCB6"/>
<dbReference type="InterPro" id="IPR045866">
    <property type="entry name" value="FAM210A/B-like"/>
</dbReference>
<feature type="region of interest" description="Disordered" evidence="1">
    <location>
        <begin position="55"/>
        <end position="80"/>
    </location>
</feature>
<keyword evidence="2" id="KW-0812">Transmembrane</keyword>
<dbReference type="InterPro" id="IPR009688">
    <property type="entry name" value="FAM210A/B-like_dom"/>
</dbReference>
<dbReference type="PANTHER" id="PTHR21377:SF18">
    <property type="entry name" value="DUF1279 DOMAIN-CONTAINING PROTEIN"/>
    <property type="match status" value="1"/>
</dbReference>
<dbReference type="OrthoDB" id="426386at2759"/>
<name>D2VCB6_NAEGR</name>
<evidence type="ECO:0000313" key="5">
    <source>
        <dbReference type="Proteomes" id="UP000006671"/>
    </source>
</evidence>
<gene>
    <name evidence="4" type="ORF">NAEGRDRAFT_66514</name>
</gene>
<evidence type="ECO:0000256" key="1">
    <source>
        <dbReference type="SAM" id="MobiDB-lite"/>
    </source>
</evidence>
<proteinExistence type="predicted"/>
<protein>
    <submittedName>
        <fullName evidence="4">Predicted protein</fullName>
    </submittedName>
</protein>
<evidence type="ECO:0000313" key="4">
    <source>
        <dbReference type="EMBL" id="EFC45721.1"/>
    </source>
</evidence>
<evidence type="ECO:0000256" key="2">
    <source>
        <dbReference type="SAM" id="Phobius"/>
    </source>
</evidence>
<dbReference type="InParanoid" id="D2VCB6"/>
<dbReference type="VEuPathDB" id="AmoebaDB:NAEGRDRAFT_66514"/>
<dbReference type="Proteomes" id="UP000006671">
    <property type="component" value="Unassembled WGS sequence"/>
</dbReference>
<feature type="compositionally biased region" description="Polar residues" evidence="1">
    <location>
        <begin position="57"/>
        <end position="74"/>
    </location>
</feature>
<dbReference type="RefSeq" id="XP_002678465.1">
    <property type="nucleotide sequence ID" value="XM_002678419.1"/>
</dbReference>
<sequence>MITSTRRSFVLSKGSTVILSKSNSKPFVNSFLMEPLIVCSRTFYQNIVKQNHEQTQEKSFQQTPLTINPTSSSTETKENPPIKKTLLEKIKEFIKNYGATGLIFYFSQYFATLGCLYLLFQNGLLPTRAVMEYLIQLNLIDATKIDQSEKYANFAVAYIVNRLLEPFRLIATYKYAPKIQKLIRHLRK</sequence>